<accession>A0ABR8LP35</accession>
<protein>
    <submittedName>
        <fullName evidence="6">DoxX family protein</fullName>
    </submittedName>
</protein>
<organism evidence="6 7">
    <name type="scientific">Olleya marilimosa</name>
    <dbReference type="NCBI Taxonomy" id="272164"/>
    <lineage>
        <taxon>Bacteria</taxon>
        <taxon>Pseudomonadati</taxon>
        <taxon>Bacteroidota</taxon>
        <taxon>Flavobacteriia</taxon>
        <taxon>Flavobacteriales</taxon>
        <taxon>Flavobacteriaceae</taxon>
    </lineage>
</organism>
<keyword evidence="3 5" id="KW-1133">Transmembrane helix</keyword>
<comment type="subcellular location">
    <subcellularLocation>
        <location evidence="1">Membrane</location>
        <topology evidence="1">Multi-pass membrane protein</topology>
    </subcellularLocation>
</comment>
<gene>
    <name evidence="6" type="ORF">IEG06_00790</name>
</gene>
<keyword evidence="4 5" id="KW-0472">Membrane</keyword>
<dbReference type="RefSeq" id="WP_191100780.1">
    <property type="nucleotide sequence ID" value="NZ_JACXXH010000001.1"/>
</dbReference>
<evidence type="ECO:0000256" key="2">
    <source>
        <dbReference type="ARBA" id="ARBA00022692"/>
    </source>
</evidence>
<dbReference type="InterPro" id="IPR032808">
    <property type="entry name" value="DoxX"/>
</dbReference>
<keyword evidence="2 5" id="KW-0812">Transmembrane</keyword>
<evidence type="ECO:0000256" key="5">
    <source>
        <dbReference type="SAM" id="Phobius"/>
    </source>
</evidence>
<name>A0ABR8LP35_9FLAO</name>
<dbReference type="Pfam" id="PF13564">
    <property type="entry name" value="DoxX_2"/>
    <property type="match status" value="1"/>
</dbReference>
<evidence type="ECO:0000256" key="4">
    <source>
        <dbReference type="ARBA" id="ARBA00023136"/>
    </source>
</evidence>
<comment type="caution">
    <text evidence="6">The sequence shown here is derived from an EMBL/GenBank/DDBJ whole genome shotgun (WGS) entry which is preliminary data.</text>
</comment>
<dbReference type="Proteomes" id="UP000627521">
    <property type="component" value="Unassembled WGS sequence"/>
</dbReference>
<evidence type="ECO:0000256" key="3">
    <source>
        <dbReference type="ARBA" id="ARBA00022989"/>
    </source>
</evidence>
<feature type="transmembrane region" description="Helical" evidence="5">
    <location>
        <begin position="46"/>
        <end position="79"/>
    </location>
</feature>
<proteinExistence type="predicted"/>
<keyword evidence="7" id="KW-1185">Reference proteome</keyword>
<sequence>MSLLNLAILLSSCAFLFYGINCLVSQTMKDEFVRFGLDKQRQLTGILQLLGALGLILGYFLIPIVTVIAAAGLSILMFLGFLVRIKIKDSILQSLPSLLFAVINLYISVQYYYKIVS</sequence>
<evidence type="ECO:0000256" key="1">
    <source>
        <dbReference type="ARBA" id="ARBA00004141"/>
    </source>
</evidence>
<reference evidence="6 7" key="1">
    <citation type="submission" date="2020-09" db="EMBL/GenBank/DDBJ databases">
        <title>Bacillus nautilus sp. nov., Chryseoglobus crepusculi sp. nov, and Psychrobacter noctis sp. nov., isolated from deep-sea sponges from the equatorial Atlantic.</title>
        <authorList>
            <person name="Stennett H.L."/>
            <person name="Williams S.E."/>
        </authorList>
    </citation>
    <scope>NUCLEOTIDE SEQUENCE [LARGE SCALE GENOMIC DNA]</scope>
    <source>
        <strain evidence="6 7">28M-24</strain>
    </source>
</reference>
<feature type="transmembrane region" description="Helical" evidence="5">
    <location>
        <begin position="91"/>
        <end position="113"/>
    </location>
</feature>
<evidence type="ECO:0000313" key="6">
    <source>
        <dbReference type="EMBL" id="MBD3861966.1"/>
    </source>
</evidence>
<dbReference type="EMBL" id="JACXXH010000001">
    <property type="protein sequence ID" value="MBD3861966.1"/>
    <property type="molecule type" value="Genomic_DNA"/>
</dbReference>
<evidence type="ECO:0000313" key="7">
    <source>
        <dbReference type="Proteomes" id="UP000627521"/>
    </source>
</evidence>